<dbReference type="PROSITE" id="PS51257">
    <property type="entry name" value="PROKAR_LIPOPROTEIN"/>
    <property type="match status" value="1"/>
</dbReference>
<dbReference type="RefSeq" id="WP_164029346.1">
    <property type="nucleotide sequence ID" value="NZ_JAABOQ010000001.1"/>
</dbReference>
<name>A0A6M0CGN8_9FLAO</name>
<accession>A0A6M0CGN8</accession>
<dbReference type="EMBL" id="JAABOQ010000001">
    <property type="protein sequence ID" value="NER16093.1"/>
    <property type="molecule type" value="Genomic_DNA"/>
</dbReference>
<keyword evidence="2" id="KW-1185">Reference proteome</keyword>
<sequence length="268" mass="31034">MKLHTIILSFVALLSIGCKQHTNEEESKTESKTKIVESEKVADYISDWVDAINSNNVNALEKMYAPDAMKVISADSIIESSSKIATSYGISKNGITSIESLFSVEANKDRHINYELIKYKTEDLNENIQLVIWRLENRKVIREFEFTERNTPETKKVDLNQINDRRNLWMELCNANNAENLVKQLYSANTIYFNHKPIVKGWDDLVKEYDYMNNSNYNLSLEPMKLEVLNANFVFEIGQCSGSYNGKYILIWKKELDGNWNIYIDSNI</sequence>
<evidence type="ECO:0000313" key="2">
    <source>
        <dbReference type="Proteomes" id="UP000474296"/>
    </source>
</evidence>
<dbReference type="Proteomes" id="UP000474296">
    <property type="component" value="Unassembled WGS sequence"/>
</dbReference>
<gene>
    <name evidence="1" type="ORF">GWK10_02670</name>
</gene>
<evidence type="ECO:0000313" key="1">
    <source>
        <dbReference type="EMBL" id="NER16093.1"/>
    </source>
</evidence>
<dbReference type="SUPFAM" id="SSF54427">
    <property type="entry name" value="NTF2-like"/>
    <property type="match status" value="2"/>
</dbReference>
<dbReference type="AlphaFoldDB" id="A0A6M0CGN8"/>
<protein>
    <submittedName>
        <fullName evidence="1">Uncharacterized protein</fullName>
    </submittedName>
</protein>
<dbReference type="Gene3D" id="3.10.450.50">
    <property type="match status" value="1"/>
</dbReference>
<dbReference type="InterPro" id="IPR032710">
    <property type="entry name" value="NTF2-like_dom_sf"/>
</dbReference>
<organism evidence="1 2">
    <name type="scientific">Spongiivirga citrea</name>
    <dbReference type="NCBI Taxonomy" id="1481457"/>
    <lineage>
        <taxon>Bacteria</taxon>
        <taxon>Pseudomonadati</taxon>
        <taxon>Bacteroidota</taxon>
        <taxon>Flavobacteriia</taxon>
        <taxon>Flavobacteriales</taxon>
        <taxon>Flavobacteriaceae</taxon>
        <taxon>Spongiivirga</taxon>
    </lineage>
</organism>
<comment type="caution">
    <text evidence="1">The sequence shown here is derived from an EMBL/GenBank/DDBJ whole genome shotgun (WGS) entry which is preliminary data.</text>
</comment>
<reference evidence="1 2" key="1">
    <citation type="submission" date="2020-01" db="EMBL/GenBank/DDBJ databases">
        <title>Spongiivirga citrea KCTC 32990T.</title>
        <authorList>
            <person name="Wang G."/>
        </authorList>
    </citation>
    <scope>NUCLEOTIDE SEQUENCE [LARGE SCALE GENOMIC DNA]</scope>
    <source>
        <strain evidence="1 2">KCTC 32990</strain>
    </source>
</reference>
<proteinExistence type="predicted"/>